<gene>
    <name evidence="9" type="ORF">KSF_065770</name>
</gene>
<evidence type="ECO:0000256" key="7">
    <source>
        <dbReference type="SAM" id="MobiDB-lite"/>
    </source>
</evidence>
<keyword evidence="4" id="KW-0378">Hydrolase</keyword>
<dbReference type="PANTHER" id="PTHR30471">
    <property type="entry name" value="DNA REPAIR PROTEIN RADC"/>
    <property type="match status" value="1"/>
</dbReference>
<evidence type="ECO:0000256" key="4">
    <source>
        <dbReference type="ARBA" id="ARBA00022801"/>
    </source>
</evidence>
<evidence type="ECO:0000256" key="3">
    <source>
        <dbReference type="ARBA" id="ARBA00022723"/>
    </source>
</evidence>
<keyword evidence="5" id="KW-0862">Zinc</keyword>
<dbReference type="Proteomes" id="UP000597444">
    <property type="component" value="Unassembled WGS sequence"/>
</dbReference>
<evidence type="ECO:0000256" key="2">
    <source>
        <dbReference type="ARBA" id="ARBA00022670"/>
    </source>
</evidence>
<evidence type="ECO:0000256" key="1">
    <source>
        <dbReference type="ARBA" id="ARBA00010243"/>
    </source>
</evidence>
<dbReference type="CDD" id="cd08071">
    <property type="entry name" value="MPN_DUF2466"/>
    <property type="match status" value="1"/>
</dbReference>
<dbReference type="PROSITE" id="PS50249">
    <property type="entry name" value="MPN"/>
    <property type="match status" value="1"/>
</dbReference>
<dbReference type="Gene3D" id="3.40.140.10">
    <property type="entry name" value="Cytidine Deaminase, domain 2"/>
    <property type="match status" value="1"/>
</dbReference>
<dbReference type="PANTHER" id="PTHR30471:SF3">
    <property type="entry name" value="UPF0758 PROTEIN YEES-RELATED"/>
    <property type="match status" value="1"/>
</dbReference>
<dbReference type="InterPro" id="IPR001405">
    <property type="entry name" value="UPF0758"/>
</dbReference>
<name>A0A8J3IRB7_9CHLR</name>
<dbReference type="InterPro" id="IPR025657">
    <property type="entry name" value="RadC_JAB"/>
</dbReference>
<keyword evidence="3" id="KW-0479">Metal-binding</keyword>
<keyword evidence="10" id="KW-1185">Reference proteome</keyword>
<evidence type="ECO:0000259" key="8">
    <source>
        <dbReference type="PROSITE" id="PS50249"/>
    </source>
</evidence>
<feature type="region of interest" description="Disordered" evidence="7">
    <location>
        <begin position="1"/>
        <end position="33"/>
    </location>
</feature>
<evidence type="ECO:0000313" key="10">
    <source>
        <dbReference type="Proteomes" id="UP000597444"/>
    </source>
</evidence>
<feature type="domain" description="MPN" evidence="8">
    <location>
        <begin position="157"/>
        <end position="279"/>
    </location>
</feature>
<evidence type="ECO:0000256" key="6">
    <source>
        <dbReference type="ARBA" id="ARBA00023049"/>
    </source>
</evidence>
<dbReference type="AlphaFoldDB" id="A0A8J3IRB7"/>
<dbReference type="InterPro" id="IPR020891">
    <property type="entry name" value="UPF0758_CS"/>
</dbReference>
<dbReference type="GO" id="GO:0006508">
    <property type="term" value="P:proteolysis"/>
    <property type="evidence" value="ECO:0007669"/>
    <property type="project" value="UniProtKB-KW"/>
</dbReference>
<protein>
    <submittedName>
        <fullName evidence="9">UPF0758 protein</fullName>
    </submittedName>
</protein>
<evidence type="ECO:0000256" key="5">
    <source>
        <dbReference type="ARBA" id="ARBA00022833"/>
    </source>
</evidence>
<dbReference type="InterPro" id="IPR037518">
    <property type="entry name" value="MPN"/>
</dbReference>
<accession>A0A8J3IRB7</accession>
<sequence length="279" mass="31906">MKKITHPHLEIKMDESTATSGTPNGSPRESPLITTSNEERFAEGDLQMVVEEETIHQDHRTRLRELASHYESGLMVLNDEEMLTLVLCPAGRPSKRMVRIAQQIMRAGGIQGLAREVVNAPSGLRRFGLTQREITHLKMTYELVARCHLLQHIKRTRIRSVYNAEKLFRPEMMHLDHEEMHMLLLDTAGQIIEYVRSYKGTVNMACLRAAEIFRPAILRNCPRIIVCHNHPSGWCESSPEDREATLQLVQAGKILDIELLDHLILGNSSFTSLKEELQW</sequence>
<dbReference type="EMBL" id="BNJK01000001">
    <property type="protein sequence ID" value="GHO96529.1"/>
    <property type="molecule type" value="Genomic_DNA"/>
</dbReference>
<dbReference type="GO" id="GO:0046872">
    <property type="term" value="F:metal ion binding"/>
    <property type="evidence" value="ECO:0007669"/>
    <property type="project" value="UniProtKB-KW"/>
</dbReference>
<keyword evidence="6" id="KW-0482">Metalloprotease</keyword>
<feature type="compositionally biased region" description="Polar residues" evidence="7">
    <location>
        <begin position="16"/>
        <end position="33"/>
    </location>
</feature>
<dbReference type="RefSeq" id="WP_220207148.1">
    <property type="nucleotide sequence ID" value="NZ_BNJK01000001.1"/>
</dbReference>
<dbReference type="Pfam" id="PF04002">
    <property type="entry name" value="RadC"/>
    <property type="match status" value="1"/>
</dbReference>
<organism evidence="9 10">
    <name type="scientific">Reticulibacter mediterranei</name>
    <dbReference type="NCBI Taxonomy" id="2778369"/>
    <lineage>
        <taxon>Bacteria</taxon>
        <taxon>Bacillati</taxon>
        <taxon>Chloroflexota</taxon>
        <taxon>Ktedonobacteria</taxon>
        <taxon>Ktedonobacterales</taxon>
        <taxon>Reticulibacteraceae</taxon>
        <taxon>Reticulibacter</taxon>
    </lineage>
</organism>
<evidence type="ECO:0000313" key="9">
    <source>
        <dbReference type="EMBL" id="GHO96529.1"/>
    </source>
</evidence>
<proteinExistence type="inferred from homology"/>
<comment type="caution">
    <text evidence="9">The sequence shown here is derived from an EMBL/GenBank/DDBJ whole genome shotgun (WGS) entry which is preliminary data.</text>
</comment>
<dbReference type="PROSITE" id="PS01302">
    <property type="entry name" value="UPF0758"/>
    <property type="match status" value="1"/>
</dbReference>
<keyword evidence="2" id="KW-0645">Protease</keyword>
<reference evidence="9" key="1">
    <citation type="submission" date="2020-10" db="EMBL/GenBank/DDBJ databases">
        <title>Taxonomic study of unclassified bacteria belonging to the class Ktedonobacteria.</title>
        <authorList>
            <person name="Yabe S."/>
            <person name="Wang C.M."/>
            <person name="Zheng Y."/>
            <person name="Sakai Y."/>
            <person name="Cavaletti L."/>
            <person name="Monciardini P."/>
            <person name="Donadio S."/>
        </authorList>
    </citation>
    <scope>NUCLEOTIDE SEQUENCE</scope>
    <source>
        <strain evidence="9">ID150040</strain>
    </source>
</reference>
<dbReference type="GO" id="GO:0008237">
    <property type="term" value="F:metallopeptidase activity"/>
    <property type="evidence" value="ECO:0007669"/>
    <property type="project" value="UniProtKB-KW"/>
</dbReference>
<comment type="similarity">
    <text evidence="1">Belongs to the UPF0758 family.</text>
</comment>